<dbReference type="Pfam" id="PF00084">
    <property type="entry name" value="Sushi"/>
    <property type="match status" value="3"/>
</dbReference>
<dbReference type="PROSITE" id="PS50923">
    <property type="entry name" value="SUSHI"/>
    <property type="match status" value="3"/>
</dbReference>
<evidence type="ECO:0000256" key="2">
    <source>
        <dbReference type="ARBA" id="ARBA00023157"/>
    </source>
</evidence>
<dbReference type="InterPro" id="IPR011641">
    <property type="entry name" value="Tyr-kin_ephrin_A/B_rcpt-like"/>
</dbReference>
<dbReference type="PANTHER" id="PTHR46343">
    <property type="entry name" value="HYR DOMAIN-CONTAINING PROTEIN"/>
    <property type="match status" value="1"/>
</dbReference>
<comment type="caution">
    <text evidence="6">The sequence shown here is derived from an EMBL/GenBank/DDBJ whole genome shotgun (WGS) entry which is preliminary data.</text>
</comment>
<organism evidence="6 7">
    <name type="scientific">Scyliorhinus torazame</name>
    <name type="common">Cloudy catshark</name>
    <name type="synonym">Catulus torazame</name>
    <dbReference type="NCBI Taxonomy" id="75743"/>
    <lineage>
        <taxon>Eukaryota</taxon>
        <taxon>Metazoa</taxon>
        <taxon>Chordata</taxon>
        <taxon>Craniata</taxon>
        <taxon>Vertebrata</taxon>
        <taxon>Chondrichthyes</taxon>
        <taxon>Elasmobranchii</taxon>
        <taxon>Galeomorphii</taxon>
        <taxon>Galeoidea</taxon>
        <taxon>Carcharhiniformes</taxon>
        <taxon>Scyliorhinidae</taxon>
        <taxon>Scyliorhinus</taxon>
    </lineage>
</organism>
<dbReference type="CDD" id="cd00033">
    <property type="entry name" value="CCP"/>
    <property type="match status" value="3"/>
</dbReference>
<comment type="caution">
    <text evidence="3">Lacks conserved residue(s) required for the propagation of feature annotation.</text>
</comment>
<dbReference type="Gene3D" id="2.10.70.10">
    <property type="entry name" value="Complement Module, domain 1"/>
    <property type="match status" value="3"/>
</dbReference>
<accession>A0A401PRS1</accession>
<keyword evidence="3" id="KW-0768">Sushi</keyword>
<proteinExistence type="predicted"/>
<evidence type="ECO:0000259" key="4">
    <source>
        <dbReference type="PROSITE" id="PS50825"/>
    </source>
</evidence>
<dbReference type="InterPro" id="IPR009030">
    <property type="entry name" value="Growth_fac_rcpt_cys_sf"/>
</dbReference>
<dbReference type="InterPro" id="IPR003410">
    <property type="entry name" value="HYR_dom"/>
</dbReference>
<feature type="domain" description="Sushi" evidence="5">
    <location>
        <begin position="122"/>
        <end position="187"/>
    </location>
</feature>
<feature type="domain" description="Sushi" evidence="5">
    <location>
        <begin position="62"/>
        <end position="121"/>
    </location>
</feature>
<dbReference type="InterPro" id="IPR000436">
    <property type="entry name" value="Sushi_SCR_CCP_dom"/>
</dbReference>
<feature type="domain" description="HYR" evidence="4">
    <location>
        <begin position="269"/>
        <end position="350"/>
    </location>
</feature>
<dbReference type="FunFam" id="2.10.50.10:FF:000018">
    <property type="entry name" value="Sushi, von Willebrand factor type A, EGF and pentraxin domain-containing 1"/>
    <property type="match status" value="2"/>
</dbReference>
<dbReference type="Proteomes" id="UP000288216">
    <property type="component" value="Unassembled WGS sequence"/>
</dbReference>
<feature type="non-terminal residue" evidence="6">
    <location>
        <position position="1"/>
    </location>
</feature>
<dbReference type="OrthoDB" id="6515930at2759"/>
<keyword evidence="1" id="KW-0677">Repeat</keyword>
<keyword evidence="7" id="KW-1185">Reference proteome</keyword>
<sequence length="778" mass="86049">VVQCPKMQPPLNGYFIQNSCNNYYNSACGIRCKVGFDLVGSSIRLCQSNSLWSGLDPNCRVRSCPKLRKPEHGSLNCSTDGTSYKTVCHVTCSKGYMLEGRSKLTCQANMLWDRKEPRCVEVLCPAIQKPSGVIVSPTVCRKAAMKPGGVCKLSCRHGYSLSGVMEEAHCLSSGKWSQVLQKAFCQDNEAPQIHCPEELKVATAEHQKTANVTWQTPETNDNSADEVSLQVIPAIAPPHLFPIGEITIVYTAVDKSGNKANCSFNIKVIDAEPPVIDRCRSPLPILTREETYQAFWEEPQFSDNSGAPVKIKKTHSPGDIFSRGETVVRYTATDPSGNSRTCDIQITIRAERFGNNGQKKFEVQYSVNRCDDFTLLDNFEKTFDNVLTEMVKPYRPDKVPALCSDDNDVECNVEELPKAQCLEYNYNYDNGFAIMGPGIWGDNYEPLSEMEYSYEPVQSFRIQKRSSEKSASVTPQLLSPKAKRQYNRKVSFNIPETDQKIHLVFNISASVALPDAKNDTAEADNQRRLLHTLERVARRLKRALDSDPLHEFTFGPEIILSDSKSLESSKAALFCRPGSVLKERMCVNCPVGTYYSLEHRACESCWIGAYQDQEGQLECKMCPPGTLTEYMHGRSTDECKGQCTPGTYSSNGLEICESCPLGTFQPAYSAKQCLSCPDGLTTVKRGAIEDSECGVPCTTGHVSRSGIMPCYPCPRDYYQPDAGKSFCLACPFYGTTTIAGATSRSDCSGFHSGYILATASQLIPTSLVTKSMLVANQV</sequence>
<dbReference type="Pfam" id="PF07699">
    <property type="entry name" value="Ephrin_rec_like"/>
    <property type="match status" value="3"/>
</dbReference>
<dbReference type="PANTHER" id="PTHR46343:SF2">
    <property type="entry name" value="SUSHI_VON WILLEBRAND FACTOR TYPE A_EGF_PENTRAXIN DOMAIN-CONTAINING 1"/>
    <property type="match status" value="1"/>
</dbReference>
<dbReference type="STRING" id="75743.A0A401PRS1"/>
<dbReference type="EMBL" id="BFAA01016435">
    <property type="protein sequence ID" value="GCB75815.1"/>
    <property type="molecule type" value="Genomic_DNA"/>
</dbReference>
<keyword evidence="2 3" id="KW-1015">Disulfide bond</keyword>
<dbReference type="SMART" id="SM00032">
    <property type="entry name" value="CCP"/>
    <property type="match status" value="3"/>
</dbReference>
<dbReference type="Gene3D" id="2.10.50.10">
    <property type="entry name" value="Tumor Necrosis Factor Receptor, subunit A, domain 2"/>
    <property type="match status" value="3"/>
</dbReference>
<dbReference type="InterPro" id="IPR035976">
    <property type="entry name" value="Sushi/SCR/CCP_sf"/>
</dbReference>
<dbReference type="SUPFAM" id="SSF57184">
    <property type="entry name" value="Growth factor receptor domain"/>
    <property type="match status" value="1"/>
</dbReference>
<reference evidence="6 7" key="1">
    <citation type="journal article" date="2018" name="Nat. Ecol. Evol.">
        <title>Shark genomes provide insights into elasmobranch evolution and the origin of vertebrates.</title>
        <authorList>
            <person name="Hara Y"/>
            <person name="Yamaguchi K"/>
            <person name="Onimaru K"/>
            <person name="Kadota M"/>
            <person name="Koyanagi M"/>
            <person name="Keeley SD"/>
            <person name="Tatsumi K"/>
            <person name="Tanaka K"/>
            <person name="Motone F"/>
            <person name="Kageyama Y"/>
            <person name="Nozu R"/>
            <person name="Adachi N"/>
            <person name="Nishimura O"/>
            <person name="Nakagawa R"/>
            <person name="Tanegashima C"/>
            <person name="Kiyatake I"/>
            <person name="Matsumoto R"/>
            <person name="Murakumo K"/>
            <person name="Nishida K"/>
            <person name="Terakita A"/>
            <person name="Kuratani S"/>
            <person name="Sato K"/>
            <person name="Hyodo S Kuraku.S."/>
        </authorList>
    </citation>
    <scope>NUCLEOTIDE SEQUENCE [LARGE SCALE GENOMIC DNA]</scope>
</reference>
<evidence type="ECO:0000259" key="5">
    <source>
        <dbReference type="PROSITE" id="PS50923"/>
    </source>
</evidence>
<dbReference type="SMART" id="SM01411">
    <property type="entry name" value="Ephrin_rec_like"/>
    <property type="match status" value="3"/>
</dbReference>
<evidence type="ECO:0000256" key="1">
    <source>
        <dbReference type="ARBA" id="ARBA00022737"/>
    </source>
</evidence>
<dbReference type="Pfam" id="PF02494">
    <property type="entry name" value="HYR"/>
    <property type="match status" value="2"/>
</dbReference>
<feature type="disulfide bond" evidence="3">
    <location>
        <begin position="32"/>
        <end position="59"/>
    </location>
</feature>
<evidence type="ECO:0000256" key="3">
    <source>
        <dbReference type="PROSITE-ProRule" id="PRU00302"/>
    </source>
</evidence>
<evidence type="ECO:0000313" key="7">
    <source>
        <dbReference type="Proteomes" id="UP000288216"/>
    </source>
</evidence>
<name>A0A401PRS1_SCYTO</name>
<feature type="disulfide bond" evidence="3">
    <location>
        <begin position="92"/>
        <end position="119"/>
    </location>
</feature>
<protein>
    <recommendedName>
        <fullName evidence="8">Sushi, von Willebrand factor type A, EGF and pentraxin domain-containing protein 1</fullName>
    </recommendedName>
</protein>
<dbReference type="PROSITE" id="PS50825">
    <property type="entry name" value="HYR"/>
    <property type="match status" value="2"/>
</dbReference>
<dbReference type="InterPro" id="IPR043555">
    <property type="entry name" value="SRPX-like"/>
</dbReference>
<evidence type="ECO:0008006" key="8">
    <source>
        <dbReference type="Google" id="ProtNLM"/>
    </source>
</evidence>
<dbReference type="AlphaFoldDB" id="A0A401PRS1"/>
<dbReference type="OMA" id="ISCERNA"/>
<feature type="non-terminal residue" evidence="6">
    <location>
        <position position="778"/>
    </location>
</feature>
<evidence type="ECO:0000313" key="6">
    <source>
        <dbReference type="EMBL" id="GCB75815.1"/>
    </source>
</evidence>
<feature type="domain" description="HYR" evidence="4">
    <location>
        <begin position="186"/>
        <end position="268"/>
    </location>
</feature>
<gene>
    <name evidence="6" type="ORF">scyTo_0020401</name>
</gene>
<feature type="domain" description="Sushi" evidence="5">
    <location>
        <begin position="2"/>
        <end position="61"/>
    </location>
</feature>
<dbReference type="SUPFAM" id="SSF57535">
    <property type="entry name" value="Complement control module/SCR domain"/>
    <property type="match status" value="3"/>
</dbReference>